<dbReference type="PANTHER" id="PTHR42923:SF45">
    <property type="entry name" value="15-CIS-PHYTOENE DESATURASE, CHLOROPLASTIC_CHROMOPLASTIC"/>
    <property type="match status" value="1"/>
</dbReference>
<evidence type="ECO:0000259" key="1">
    <source>
        <dbReference type="Pfam" id="PF01593"/>
    </source>
</evidence>
<keyword evidence="3" id="KW-1185">Reference proteome</keyword>
<dbReference type="SUPFAM" id="SSF51905">
    <property type="entry name" value="FAD/NAD(P)-binding domain"/>
    <property type="match status" value="1"/>
</dbReference>
<dbReference type="InterPro" id="IPR036188">
    <property type="entry name" value="FAD/NAD-bd_sf"/>
</dbReference>
<organism evidence="2 3">
    <name type="scientific">Apatococcus lobatus</name>
    <dbReference type="NCBI Taxonomy" id="904363"/>
    <lineage>
        <taxon>Eukaryota</taxon>
        <taxon>Viridiplantae</taxon>
        <taxon>Chlorophyta</taxon>
        <taxon>core chlorophytes</taxon>
        <taxon>Trebouxiophyceae</taxon>
        <taxon>Chlorellales</taxon>
        <taxon>Chlorellaceae</taxon>
        <taxon>Apatococcus</taxon>
    </lineage>
</organism>
<dbReference type="Proteomes" id="UP001438707">
    <property type="component" value="Unassembled WGS sequence"/>
</dbReference>
<evidence type="ECO:0000313" key="2">
    <source>
        <dbReference type="EMBL" id="KAK9820931.1"/>
    </source>
</evidence>
<reference evidence="2 3" key="1">
    <citation type="journal article" date="2024" name="Nat. Commun.">
        <title>Phylogenomics reveals the evolutionary origins of lichenization in chlorophyte algae.</title>
        <authorList>
            <person name="Puginier C."/>
            <person name="Libourel C."/>
            <person name="Otte J."/>
            <person name="Skaloud P."/>
            <person name="Haon M."/>
            <person name="Grisel S."/>
            <person name="Petersen M."/>
            <person name="Berrin J.G."/>
            <person name="Delaux P.M."/>
            <person name="Dal Grande F."/>
            <person name="Keller J."/>
        </authorList>
    </citation>
    <scope>NUCLEOTIDE SEQUENCE [LARGE SCALE GENOMIC DNA]</scope>
    <source>
        <strain evidence="2 3">SAG 2145</strain>
    </source>
</reference>
<dbReference type="InterPro" id="IPR002937">
    <property type="entry name" value="Amino_oxidase"/>
</dbReference>
<sequence length="253" mass="28324">MHSTLGSRCRHSDFLGSRVQHSWTVHPRACLLNSHSRPGCRRAKGVPARVNDEVFIAMSKALNFIDPQDLSMQCVLIALNRFLQEKHGSKMAFLDVKNFYMAGDFTYQKYLASMEGALLSGKLAAEAVAQAASTCEHNLAQSRAEWKQTFLNHEHQDCILAQEHYGPLSLAFLQHLDLDLGSIKHTLLLSAALAPEQLEAELYRQIGLALRLKMQDNVEVAERKWASPSTILRNEALQPMLQGYLDVLAPAMQ</sequence>
<dbReference type="EMBL" id="JALJOS010000042">
    <property type="protein sequence ID" value="KAK9820931.1"/>
    <property type="molecule type" value="Genomic_DNA"/>
</dbReference>
<comment type="caution">
    <text evidence="2">The sequence shown here is derived from an EMBL/GenBank/DDBJ whole genome shotgun (WGS) entry which is preliminary data.</text>
</comment>
<proteinExistence type="predicted"/>
<accession>A0AAW1QHP3</accession>
<dbReference type="PANTHER" id="PTHR42923">
    <property type="entry name" value="PROTOPORPHYRINOGEN OXIDASE"/>
    <property type="match status" value="1"/>
</dbReference>
<dbReference type="InterPro" id="IPR050464">
    <property type="entry name" value="Zeta_carotene_desat/Oxidored"/>
</dbReference>
<dbReference type="GO" id="GO:0016491">
    <property type="term" value="F:oxidoreductase activity"/>
    <property type="evidence" value="ECO:0007669"/>
    <property type="project" value="InterPro"/>
</dbReference>
<gene>
    <name evidence="2" type="ORF">WJX74_009514</name>
</gene>
<name>A0AAW1QHP3_9CHLO</name>
<protein>
    <recommendedName>
        <fullName evidence="1">Amine oxidase domain-containing protein</fullName>
    </recommendedName>
</protein>
<dbReference type="Pfam" id="PF01593">
    <property type="entry name" value="Amino_oxidase"/>
    <property type="match status" value="1"/>
</dbReference>
<dbReference type="AlphaFoldDB" id="A0AAW1QHP3"/>
<evidence type="ECO:0000313" key="3">
    <source>
        <dbReference type="Proteomes" id="UP001438707"/>
    </source>
</evidence>
<feature type="domain" description="Amine oxidase" evidence="1">
    <location>
        <begin position="96"/>
        <end position="128"/>
    </location>
</feature>